<feature type="transmembrane region" description="Helical" evidence="1">
    <location>
        <begin position="132"/>
        <end position="152"/>
    </location>
</feature>
<name>A0A9X2WZA1_9GAMM</name>
<dbReference type="EMBL" id="JAMTCC010000077">
    <property type="protein sequence ID" value="MCT7948041.1"/>
    <property type="molecule type" value="Genomic_DNA"/>
</dbReference>
<keyword evidence="4" id="KW-1185">Reference proteome</keyword>
<dbReference type="RefSeq" id="WP_261274034.1">
    <property type="nucleotide sequence ID" value="NZ_JAMTCC010000077.1"/>
</dbReference>
<gene>
    <name evidence="3" type="ORF">NE536_22095</name>
</gene>
<protein>
    <submittedName>
        <fullName evidence="3">Excalibur calcium-binding domain-containing protein</fullName>
    </submittedName>
</protein>
<comment type="caution">
    <text evidence="3">The sequence shown here is derived from an EMBL/GenBank/DDBJ whole genome shotgun (WGS) entry which is preliminary data.</text>
</comment>
<reference evidence="3" key="1">
    <citation type="journal article" date="2023" name="Int. J. Syst. Evol. Microbiol.">
        <title>&lt;i&gt;Shewanella septentrionalis&lt;/i&gt; sp. nov. and &lt;i&gt;Shewanella holmiensis&lt;/i&gt; sp. nov., isolated from Baltic Sea water and sediments.</title>
        <authorList>
            <person name="Martin-Rodriguez A.J."/>
            <person name="Thorell K."/>
            <person name="Joffre E."/>
            <person name="Jensie-Markopoulos S."/>
            <person name="Moore E.R.B."/>
            <person name="Sjoling A."/>
        </authorList>
    </citation>
    <scope>NUCLEOTIDE SEQUENCE</scope>
    <source>
        <strain evidence="3">SP1W3</strain>
    </source>
</reference>
<organism evidence="3 4">
    <name type="scientific">Shewanella septentrionalis</name>
    <dbReference type="NCBI Taxonomy" id="2952223"/>
    <lineage>
        <taxon>Bacteria</taxon>
        <taxon>Pseudomonadati</taxon>
        <taxon>Pseudomonadota</taxon>
        <taxon>Gammaproteobacteria</taxon>
        <taxon>Alteromonadales</taxon>
        <taxon>Shewanellaceae</taxon>
        <taxon>Shewanella</taxon>
    </lineage>
</organism>
<evidence type="ECO:0000259" key="2">
    <source>
        <dbReference type="Pfam" id="PF05901"/>
    </source>
</evidence>
<feature type="transmembrane region" description="Helical" evidence="1">
    <location>
        <begin position="24"/>
        <end position="44"/>
    </location>
</feature>
<dbReference type="InterPro" id="IPR008613">
    <property type="entry name" value="Excalibur_Ca-bd_domain"/>
</dbReference>
<sequence length="231" mass="25799">MTLKHDTPPTQGGVKSIYRANRSIIHWTILGIMVMTALLCWLLLGKDTLLGAYYYALYSGRALLQPAATMVQTHWQGVIYTSTLGEQAHNPVLADMFTLFTTWFAIIFGACTTLGLIFMATDPRFRVKGKPLSILNRTLVSVGLLLAFYSTLTTVWQPSYPPVLTTFATKHLVTQIPLTSTPKQTAFRCDGRTHCSQMNSRAEAVYFINHCPNTKMDGDNNGIPCENDSRW</sequence>
<keyword evidence="1" id="KW-1133">Transmembrane helix</keyword>
<dbReference type="Pfam" id="PF05901">
    <property type="entry name" value="Excalibur"/>
    <property type="match status" value="1"/>
</dbReference>
<feature type="domain" description="Excalibur calcium-binding" evidence="2">
    <location>
        <begin position="192"/>
        <end position="226"/>
    </location>
</feature>
<keyword evidence="1" id="KW-0472">Membrane</keyword>
<evidence type="ECO:0000313" key="3">
    <source>
        <dbReference type="EMBL" id="MCT7948041.1"/>
    </source>
</evidence>
<proteinExistence type="predicted"/>
<dbReference type="Proteomes" id="UP001155604">
    <property type="component" value="Unassembled WGS sequence"/>
</dbReference>
<evidence type="ECO:0000313" key="4">
    <source>
        <dbReference type="Proteomes" id="UP001155604"/>
    </source>
</evidence>
<keyword evidence="1" id="KW-0812">Transmembrane</keyword>
<dbReference type="AlphaFoldDB" id="A0A9X2WZA1"/>
<accession>A0A9X2WZA1</accession>
<evidence type="ECO:0000256" key="1">
    <source>
        <dbReference type="SAM" id="Phobius"/>
    </source>
</evidence>
<feature type="transmembrane region" description="Helical" evidence="1">
    <location>
        <begin position="100"/>
        <end position="120"/>
    </location>
</feature>